<dbReference type="EMBL" id="OZ019897">
    <property type="protein sequence ID" value="CAK9227370.1"/>
    <property type="molecule type" value="Genomic_DNA"/>
</dbReference>
<feature type="region of interest" description="Disordered" evidence="1">
    <location>
        <begin position="1"/>
        <end position="48"/>
    </location>
</feature>
<dbReference type="Proteomes" id="UP001497512">
    <property type="component" value="Chromosome 5"/>
</dbReference>
<accession>A0ABP0URB3</accession>
<gene>
    <name evidence="2" type="ORF">CSSPTR1EN2_LOCUS18705</name>
</gene>
<dbReference type="PANTHER" id="PTHR33237">
    <property type="entry name" value="F2P16.13 PROTEIN-RELATED"/>
    <property type="match status" value="1"/>
</dbReference>
<keyword evidence="3" id="KW-1185">Reference proteome</keyword>
<evidence type="ECO:0000313" key="2">
    <source>
        <dbReference type="EMBL" id="CAK9227370.1"/>
    </source>
</evidence>
<reference evidence="2" key="1">
    <citation type="submission" date="2024-02" db="EMBL/GenBank/DDBJ databases">
        <authorList>
            <consortium name="ELIXIR-Norway"/>
            <consortium name="Elixir Norway"/>
        </authorList>
    </citation>
    <scope>NUCLEOTIDE SEQUENCE</scope>
</reference>
<name>A0ABP0URB3_9BRYO</name>
<evidence type="ECO:0000256" key="1">
    <source>
        <dbReference type="SAM" id="MobiDB-lite"/>
    </source>
</evidence>
<proteinExistence type="predicted"/>
<dbReference type="PANTHER" id="PTHR33237:SF21">
    <property type="entry name" value="TRANSMEMBRANE PROTEIN"/>
    <property type="match status" value="1"/>
</dbReference>
<sequence>MGMCVIHGPRVLHQDGEEEEQQQQQQQEEESLPRRDDYSSGFKPYCNNNAKGGGAVAVVEAKEREERRNNDGSVGAPLEHHHQHPALWKRRILRGERCEPLAFSGLILYDEHGNRVGGNHMNRCYGARPSTCLRMNS</sequence>
<evidence type="ECO:0000313" key="3">
    <source>
        <dbReference type="Proteomes" id="UP001497512"/>
    </source>
</evidence>
<feature type="compositionally biased region" description="Basic and acidic residues" evidence="1">
    <location>
        <begin position="61"/>
        <end position="70"/>
    </location>
</feature>
<protein>
    <submittedName>
        <fullName evidence="2">Uncharacterized protein</fullName>
    </submittedName>
</protein>
<feature type="region of interest" description="Disordered" evidence="1">
    <location>
        <begin position="61"/>
        <end position="80"/>
    </location>
</feature>
<organism evidence="2 3">
    <name type="scientific">Sphagnum troendelagicum</name>
    <dbReference type="NCBI Taxonomy" id="128251"/>
    <lineage>
        <taxon>Eukaryota</taxon>
        <taxon>Viridiplantae</taxon>
        <taxon>Streptophyta</taxon>
        <taxon>Embryophyta</taxon>
        <taxon>Bryophyta</taxon>
        <taxon>Sphagnophytina</taxon>
        <taxon>Sphagnopsida</taxon>
        <taxon>Sphagnales</taxon>
        <taxon>Sphagnaceae</taxon>
        <taxon>Sphagnum</taxon>
    </lineage>
</organism>